<sequence>MKRKNESRILLVVIATGISSVVTQLLTIREFLAQFQGNEFVIALILFSWLVQGGIGTFLSQFYIKNHLPSAKVLGFLSLIVAVLPALQILLIRQLRDVLFIHGSSVGFYPTFAFIFLSTAPYALLVGFVLPYSLFVLRASQPDYPGTNIYIVDNLGDITGGAVFSFFLVYFFLPLQSVCISNLFLLGATFLLLINSGIMRIKAIFCVCIAFLIPVSAVFLEHKSLLPREGNLVYYKESKYGRIAVHQDKEQFTLIGDGVPLFSNQNTSNAEESVHYPLSQILSPKHILIISAEGGIMEEVEKYHPESIDYIELDPEVSAALFRFGLLKKIPGLNVINQDGRAYLAHSDKIYDAIIINLPEPETYQINRFYTDGFFDIAKKRLSPNGILSFSMQGYDSYLAEPQRQKISSVYNTLSNHFTKILLLPGEKIYFLASKFPLDSDIPDLLDKKNIKTDYISNFYYGNLTKERIGHLKELIDRRAPVNTDNYPQLMRIMFAQWFLKFSTSPVAFIFILSIFSIIYILCMKKEEFVLFSTGCMEMGTELLVIFAFQIYFGYIYLKIGLIITVFLAGLLPGAWAGNKTASQYNHFNRAFLAITDGILILLTILLILIFLKGGDKIPLSVFLLYGFIVSMICGFQFPTALKLMGDSNPSVTRLFSADLIGAAAGTLLISVAIIPYFGIVRAAIALIILKLVSLILMRSYKA</sequence>
<feature type="transmembrane region" description="Helical" evidence="5">
    <location>
        <begin position="680"/>
        <end position="698"/>
    </location>
</feature>
<evidence type="ECO:0000256" key="2">
    <source>
        <dbReference type="ARBA" id="ARBA00022679"/>
    </source>
</evidence>
<dbReference type="InterPro" id="IPR030374">
    <property type="entry name" value="PABS"/>
</dbReference>
<evidence type="ECO:0000313" key="7">
    <source>
        <dbReference type="EMBL" id="CBX29687.1"/>
    </source>
</evidence>
<proteinExistence type="inferred from homology"/>
<feature type="transmembrane region" description="Helical" evidence="5">
    <location>
        <begin position="112"/>
        <end position="137"/>
    </location>
</feature>
<feature type="transmembrane region" description="Helical" evidence="5">
    <location>
        <begin position="555"/>
        <end position="579"/>
    </location>
</feature>
<keyword evidence="5" id="KW-0812">Transmembrane</keyword>
<keyword evidence="5" id="KW-1133">Transmembrane helix</keyword>
<dbReference type="PANTHER" id="PTHR43317:SF1">
    <property type="entry name" value="THERMOSPERMINE SYNTHASE ACAULIS5"/>
    <property type="match status" value="1"/>
</dbReference>
<name>E1YGJ3_9BACT</name>
<dbReference type="CDD" id="cd02440">
    <property type="entry name" value="AdoMet_MTases"/>
    <property type="match status" value="1"/>
</dbReference>
<dbReference type="PROSITE" id="PS51006">
    <property type="entry name" value="PABS_2"/>
    <property type="match status" value="1"/>
</dbReference>
<dbReference type="PANTHER" id="PTHR43317">
    <property type="entry name" value="THERMOSPERMINE SYNTHASE ACAULIS5"/>
    <property type="match status" value="1"/>
</dbReference>
<feature type="transmembrane region" description="Helical" evidence="5">
    <location>
        <begin position="40"/>
        <end position="59"/>
    </location>
</feature>
<feature type="transmembrane region" description="Helical" evidence="5">
    <location>
        <begin position="654"/>
        <end position="674"/>
    </location>
</feature>
<evidence type="ECO:0000256" key="5">
    <source>
        <dbReference type="SAM" id="Phobius"/>
    </source>
</evidence>
<dbReference type="AlphaFoldDB" id="E1YGJ3"/>
<keyword evidence="5" id="KW-0472">Membrane</keyword>
<feature type="transmembrane region" description="Helical" evidence="5">
    <location>
        <begin position="175"/>
        <end position="194"/>
    </location>
</feature>
<gene>
    <name evidence="7" type="ORF">N47_J06680</name>
</gene>
<dbReference type="EMBL" id="FR695872">
    <property type="protein sequence ID" value="CBX29687.1"/>
    <property type="molecule type" value="Genomic_DNA"/>
</dbReference>
<reference evidence="7" key="1">
    <citation type="journal article" date="2011" name="Environ. Microbiol.">
        <title>Genomic insights into the metabolic potential of the polycyclic aromatic hydrocarbon degrading sulfate-reducing Deltaproteobacterium N47.</title>
        <authorList>
            <person name="Bergmann F."/>
            <person name="Selesi D."/>
            <person name="Weinmaier T."/>
            <person name="Tischler P."/>
            <person name="Rattei T."/>
            <person name="Meckenstock R.U."/>
        </authorList>
    </citation>
    <scope>NUCLEOTIDE SEQUENCE</scope>
</reference>
<dbReference type="GO" id="GO:0016740">
    <property type="term" value="F:transferase activity"/>
    <property type="evidence" value="ECO:0007669"/>
    <property type="project" value="UniProtKB-UniRule"/>
</dbReference>
<dbReference type="Gene3D" id="3.40.50.150">
    <property type="entry name" value="Vaccinia Virus protein VP39"/>
    <property type="match status" value="1"/>
</dbReference>
<dbReference type="GO" id="GO:0006596">
    <property type="term" value="P:polyamine biosynthetic process"/>
    <property type="evidence" value="ECO:0007669"/>
    <property type="project" value="UniProtKB-UniRule"/>
</dbReference>
<evidence type="ECO:0000256" key="1">
    <source>
        <dbReference type="ARBA" id="ARBA00007867"/>
    </source>
</evidence>
<dbReference type="Pfam" id="PF01564">
    <property type="entry name" value="Spermine_synth"/>
    <property type="match status" value="1"/>
</dbReference>
<feature type="transmembrane region" description="Helical" evidence="5">
    <location>
        <begin position="498"/>
        <end position="522"/>
    </location>
</feature>
<feature type="transmembrane region" description="Helical" evidence="5">
    <location>
        <begin position="201"/>
        <end position="220"/>
    </location>
</feature>
<organism evidence="7">
    <name type="scientific">uncultured Desulfobacterium sp</name>
    <dbReference type="NCBI Taxonomy" id="201089"/>
    <lineage>
        <taxon>Bacteria</taxon>
        <taxon>Pseudomonadati</taxon>
        <taxon>Thermodesulfobacteriota</taxon>
        <taxon>Desulfobacteria</taxon>
        <taxon>Desulfobacterales</taxon>
        <taxon>Desulfobacteriaceae</taxon>
        <taxon>Desulfobacterium</taxon>
        <taxon>environmental samples</taxon>
    </lineage>
</organism>
<feature type="transmembrane region" description="Helical" evidence="5">
    <location>
        <begin position="71"/>
        <end position="92"/>
    </location>
</feature>
<keyword evidence="2 4" id="KW-0808">Transferase</keyword>
<feature type="transmembrane region" description="Helical" evidence="5">
    <location>
        <begin position="9"/>
        <end position="28"/>
    </location>
</feature>
<evidence type="ECO:0000256" key="3">
    <source>
        <dbReference type="ARBA" id="ARBA00023115"/>
    </source>
</evidence>
<evidence type="ECO:0000259" key="6">
    <source>
        <dbReference type="PROSITE" id="PS51006"/>
    </source>
</evidence>
<evidence type="ECO:0000256" key="4">
    <source>
        <dbReference type="PROSITE-ProRule" id="PRU00354"/>
    </source>
</evidence>
<feature type="domain" description="PABS" evidence="6">
    <location>
        <begin position="217"/>
        <end position="435"/>
    </location>
</feature>
<comment type="caution">
    <text evidence="4">Lacks conserved residue(s) required for the propagation of feature annotation.</text>
</comment>
<dbReference type="InterPro" id="IPR029063">
    <property type="entry name" value="SAM-dependent_MTases_sf"/>
</dbReference>
<protein>
    <recommendedName>
        <fullName evidence="6">PABS domain-containing protein</fullName>
    </recommendedName>
</protein>
<comment type="similarity">
    <text evidence="1">Belongs to the spermidine/spermine synthase family.</text>
</comment>
<feature type="transmembrane region" description="Helical" evidence="5">
    <location>
        <begin position="591"/>
        <end position="612"/>
    </location>
</feature>
<dbReference type="SUPFAM" id="SSF53335">
    <property type="entry name" value="S-adenosyl-L-methionine-dependent methyltransferases"/>
    <property type="match status" value="1"/>
</dbReference>
<accession>E1YGJ3</accession>
<keyword evidence="3 4" id="KW-0620">Polyamine biosynthesis</keyword>
<feature type="transmembrane region" description="Helical" evidence="5">
    <location>
        <begin position="529"/>
        <end position="549"/>
    </location>
</feature>
<feature type="transmembrane region" description="Helical" evidence="5">
    <location>
        <begin position="149"/>
        <end position="169"/>
    </location>
</feature>
<feature type="transmembrane region" description="Helical" evidence="5">
    <location>
        <begin position="618"/>
        <end position="642"/>
    </location>
</feature>